<accession>M6W345</accession>
<organism evidence="1 2">
    <name type="scientific">Leptospira santarosai str. CBC1416</name>
    <dbReference type="NCBI Taxonomy" id="1193059"/>
    <lineage>
        <taxon>Bacteria</taxon>
        <taxon>Pseudomonadati</taxon>
        <taxon>Spirochaetota</taxon>
        <taxon>Spirochaetia</taxon>
        <taxon>Leptospirales</taxon>
        <taxon>Leptospiraceae</taxon>
        <taxon>Leptospira</taxon>
    </lineage>
</organism>
<comment type="caution">
    <text evidence="1">The sequence shown here is derived from an EMBL/GenBank/DDBJ whole genome shotgun (WGS) entry which is preliminary data.</text>
</comment>
<sequence length="42" mass="4877">MIVKEPESVRFIDCSLNSTEYLLLLFNLHLSSFRAKKVSVFT</sequence>
<dbReference type="EMBL" id="AKWE02000021">
    <property type="protein sequence ID" value="EMO59659.1"/>
    <property type="molecule type" value="Genomic_DNA"/>
</dbReference>
<dbReference type="AlphaFoldDB" id="M6W345"/>
<gene>
    <name evidence="1" type="ORF">LEP1GSC161_3104</name>
</gene>
<proteinExistence type="predicted"/>
<protein>
    <submittedName>
        <fullName evidence="1">Uncharacterized protein</fullName>
    </submittedName>
</protein>
<evidence type="ECO:0000313" key="2">
    <source>
        <dbReference type="Proteomes" id="UP000012149"/>
    </source>
</evidence>
<dbReference type="Proteomes" id="UP000012149">
    <property type="component" value="Unassembled WGS sequence"/>
</dbReference>
<reference evidence="1 2" key="1">
    <citation type="submission" date="2013-01" db="EMBL/GenBank/DDBJ databases">
        <authorList>
            <person name="Harkins D.M."/>
            <person name="Durkin A.S."/>
            <person name="Brinkac L.M."/>
            <person name="Haft D.H."/>
            <person name="Selengut J.D."/>
            <person name="Sanka R."/>
            <person name="DePew J."/>
            <person name="Purushe J."/>
            <person name="Matthias M.A."/>
            <person name="Vinetz J.M."/>
            <person name="Sutton G.G."/>
            <person name="Nierman W.C."/>
            <person name="Fouts D.E."/>
        </authorList>
    </citation>
    <scope>NUCLEOTIDE SEQUENCE [LARGE SCALE GENOMIC DNA]</scope>
    <source>
        <strain evidence="1 2">CBC1416</strain>
    </source>
</reference>
<evidence type="ECO:0000313" key="1">
    <source>
        <dbReference type="EMBL" id="EMO59659.1"/>
    </source>
</evidence>
<name>M6W345_9LEPT</name>